<dbReference type="PROSITE" id="PS51192">
    <property type="entry name" value="HELICASE_ATP_BIND_1"/>
    <property type="match status" value="1"/>
</dbReference>
<feature type="compositionally biased region" description="Basic and acidic residues" evidence="9">
    <location>
        <begin position="719"/>
        <end position="730"/>
    </location>
</feature>
<dbReference type="PANTHER" id="PTHR13710:SF153">
    <property type="entry name" value="RECQ-LIKE DNA HELICASE BLM"/>
    <property type="match status" value="1"/>
</dbReference>
<dbReference type="Pfam" id="PF00270">
    <property type="entry name" value="DEAD"/>
    <property type="match status" value="1"/>
</dbReference>
<dbReference type="InterPro" id="IPR001650">
    <property type="entry name" value="Helicase_C-like"/>
</dbReference>
<dbReference type="SUPFAM" id="SSF52540">
    <property type="entry name" value="P-loop containing nucleoside triphosphate hydrolases"/>
    <property type="match status" value="1"/>
</dbReference>
<name>A0A4S8L6Z0_DENBC</name>
<keyword evidence="13" id="KW-1185">Reference proteome</keyword>
<dbReference type="SMART" id="SM00487">
    <property type="entry name" value="DEXDc"/>
    <property type="match status" value="1"/>
</dbReference>
<keyword evidence="4" id="KW-0238">DNA-binding</keyword>
<organism evidence="12 13">
    <name type="scientific">Dendrothele bispora (strain CBS 962.96)</name>
    <dbReference type="NCBI Taxonomy" id="1314807"/>
    <lineage>
        <taxon>Eukaryota</taxon>
        <taxon>Fungi</taxon>
        <taxon>Dikarya</taxon>
        <taxon>Basidiomycota</taxon>
        <taxon>Agaricomycotina</taxon>
        <taxon>Agaricomycetes</taxon>
        <taxon>Agaricomycetidae</taxon>
        <taxon>Agaricales</taxon>
        <taxon>Agaricales incertae sedis</taxon>
        <taxon>Dendrothele</taxon>
    </lineage>
</organism>
<keyword evidence="6" id="KW-0539">Nucleus</keyword>
<dbReference type="GO" id="GO:0005634">
    <property type="term" value="C:nucleus"/>
    <property type="evidence" value="ECO:0007669"/>
    <property type="project" value="TreeGrafter"/>
</dbReference>
<feature type="region of interest" description="Disordered" evidence="9">
    <location>
        <begin position="718"/>
        <end position="802"/>
    </location>
</feature>
<comment type="catalytic activity">
    <reaction evidence="7">
        <text>Couples ATP hydrolysis with the unwinding of duplex DNA by translocating in the 3'-5' direction.</text>
        <dbReference type="EC" id="5.6.2.4"/>
    </reaction>
</comment>
<dbReference type="GO" id="GO:0005524">
    <property type="term" value="F:ATP binding"/>
    <property type="evidence" value="ECO:0007669"/>
    <property type="project" value="UniProtKB-KW"/>
</dbReference>
<dbReference type="GO" id="GO:0005737">
    <property type="term" value="C:cytoplasm"/>
    <property type="evidence" value="ECO:0007669"/>
    <property type="project" value="TreeGrafter"/>
</dbReference>
<evidence type="ECO:0000259" key="11">
    <source>
        <dbReference type="PROSITE" id="PS51194"/>
    </source>
</evidence>
<comment type="similarity">
    <text evidence="1">Belongs to the helicase family. RecQ subfamily.</text>
</comment>
<dbReference type="OrthoDB" id="3260945at2759"/>
<evidence type="ECO:0000256" key="6">
    <source>
        <dbReference type="ARBA" id="ARBA00023242"/>
    </source>
</evidence>
<evidence type="ECO:0000256" key="1">
    <source>
        <dbReference type="ARBA" id="ARBA00005446"/>
    </source>
</evidence>
<dbReference type="PROSITE" id="PS51194">
    <property type="entry name" value="HELICASE_CTER"/>
    <property type="match status" value="1"/>
</dbReference>
<dbReference type="InterPro" id="IPR027417">
    <property type="entry name" value="P-loop_NTPase"/>
</dbReference>
<dbReference type="PANTHER" id="PTHR13710">
    <property type="entry name" value="DNA HELICASE RECQ FAMILY MEMBER"/>
    <property type="match status" value="1"/>
</dbReference>
<feature type="domain" description="Helicase C-terminal" evidence="11">
    <location>
        <begin position="378"/>
        <end position="536"/>
    </location>
</feature>
<keyword evidence="3" id="KW-0067">ATP-binding</keyword>
<sequence>MTESHTDETLSREMLINLLHETQKENHNLHSESKRLKRQLNEVADSHELDGSSDEDNNDSGSKRQRIQSQEPEENPHRELELLVRKFPSTKMLWLRDANQMFDAVLDERYQEHKRFDFQKYRVQGQILTLLNFLPEKYHAILNTNIVKDIVVSRRVLQWTNGLHDYQVEPLQIVLDQQDLLFISGTGCGKSAFFIIPIVVHQEILAHPNLYPAFPVKKNPVAIVVTPTKGLANSIIYELQKFGLSGISYCHETLSTYYPDRLHVLVDLICACQTWQLICVDPEHLASPEWRKIIQHDTFKLNLILFCIDEAHLIKKWGPAFRPAFENIGSFIRGYLPLTTSTLALTATCDPDKSTRALCESLGLIILDIAKRTPGVPKYAQILDYLRCGRKTVIHVNTIPIAYEIYEFLWNHIPKGHSPLCRMRMYHALCTDEYNRTTFQLIDSDSELQVVIATVGFSQGINCKSIEDSISWGFPSSLDEFWQAKGRAGRDPTVTCRGIGIVTPNLIKMAQEVVAALKPHDPAASKHTNFKKTKLSYEPAIEENKALFLTEQKCRTGFLNRYYGNPPQGLSELDCKSAGRTIYCDLCSQRYNVHYSFSHTPTRFPWTDVVARPTRTKKRKSKTNLGTDERKQMRIWLVSFRELVWNQFEQYDPILCNHPIPWFFPDPIIDAILDNFLNIQTLDDLVSLLSKHDWQYTEQKSESLYRLLSDFQVQLCNQRKGEEEEREERKKTRKKDKQIEYDEESRAPSPTSSHISSSSESAVITINPPATTRHSSCKSKPQTQGTVADWMASYGPQRNKRR</sequence>
<dbReference type="Gene3D" id="3.40.50.300">
    <property type="entry name" value="P-loop containing nucleotide triphosphate hydrolases"/>
    <property type="match status" value="2"/>
</dbReference>
<dbReference type="InterPro" id="IPR011545">
    <property type="entry name" value="DEAD/DEAH_box_helicase_dom"/>
</dbReference>
<feature type="compositionally biased region" description="Low complexity" evidence="9">
    <location>
        <begin position="747"/>
        <end position="761"/>
    </location>
</feature>
<dbReference type="GO" id="GO:0005694">
    <property type="term" value="C:chromosome"/>
    <property type="evidence" value="ECO:0007669"/>
    <property type="project" value="TreeGrafter"/>
</dbReference>
<dbReference type="GO" id="GO:0000724">
    <property type="term" value="P:double-strand break repair via homologous recombination"/>
    <property type="evidence" value="ECO:0007669"/>
    <property type="project" value="TreeGrafter"/>
</dbReference>
<feature type="compositionally biased region" description="Polar residues" evidence="9">
    <location>
        <begin position="762"/>
        <end position="786"/>
    </location>
</feature>
<dbReference type="GO" id="GO:0016787">
    <property type="term" value="F:hydrolase activity"/>
    <property type="evidence" value="ECO:0007669"/>
    <property type="project" value="UniProtKB-KW"/>
</dbReference>
<keyword evidence="5" id="KW-0413">Isomerase</keyword>
<evidence type="ECO:0000256" key="9">
    <source>
        <dbReference type="SAM" id="MobiDB-lite"/>
    </source>
</evidence>
<keyword evidence="12" id="KW-0378">Hydrolase</keyword>
<dbReference type="Proteomes" id="UP000297245">
    <property type="component" value="Unassembled WGS sequence"/>
</dbReference>
<evidence type="ECO:0000256" key="2">
    <source>
        <dbReference type="ARBA" id="ARBA00022741"/>
    </source>
</evidence>
<dbReference type="Pfam" id="PF00271">
    <property type="entry name" value="Helicase_C"/>
    <property type="match status" value="1"/>
</dbReference>
<dbReference type="InterPro" id="IPR014001">
    <property type="entry name" value="Helicase_ATP-bd"/>
</dbReference>
<feature type="compositionally biased region" description="Basic and acidic residues" evidence="9">
    <location>
        <begin position="737"/>
        <end position="746"/>
    </location>
</feature>
<keyword evidence="2" id="KW-0547">Nucleotide-binding</keyword>
<protein>
    <recommendedName>
        <fullName evidence="8">DNA 3'-5' helicase</fullName>
        <ecNumber evidence="8">5.6.2.4</ecNumber>
    </recommendedName>
</protein>
<feature type="domain" description="Helicase ATP-binding" evidence="10">
    <location>
        <begin position="171"/>
        <end position="348"/>
    </location>
</feature>
<evidence type="ECO:0000256" key="5">
    <source>
        <dbReference type="ARBA" id="ARBA00023235"/>
    </source>
</evidence>
<dbReference type="EC" id="5.6.2.4" evidence="8"/>
<evidence type="ECO:0000256" key="4">
    <source>
        <dbReference type="ARBA" id="ARBA00023125"/>
    </source>
</evidence>
<dbReference type="EMBL" id="ML179599">
    <property type="protein sequence ID" value="THU84432.1"/>
    <property type="molecule type" value="Genomic_DNA"/>
</dbReference>
<reference evidence="12 13" key="1">
    <citation type="journal article" date="2019" name="Nat. Ecol. Evol.">
        <title>Megaphylogeny resolves global patterns of mushroom evolution.</title>
        <authorList>
            <person name="Varga T."/>
            <person name="Krizsan K."/>
            <person name="Foldi C."/>
            <person name="Dima B."/>
            <person name="Sanchez-Garcia M."/>
            <person name="Sanchez-Ramirez S."/>
            <person name="Szollosi G.J."/>
            <person name="Szarkandi J.G."/>
            <person name="Papp V."/>
            <person name="Albert L."/>
            <person name="Andreopoulos W."/>
            <person name="Angelini C."/>
            <person name="Antonin V."/>
            <person name="Barry K.W."/>
            <person name="Bougher N.L."/>
            <person name="Buchanan P."/>
            <person name="Buyck B."/>
            <person name="Bense V."/>
            <person name="Catcheside P."/>
            <person name="Chovatia M."/>
            <person name="Cooper J."/>
            <person name="Damon W."/>
            <person name="Desjardin D."/>
            <person name="Finy P."/>
            <person name="Geml J."/>
            <person name="Haridas S."/>
            <person name="Hughes K."/>
            <person name="Justo A."/>
            <person name="Karasinski D."/>
            <person name="Kautmanova I."/>
            <person name="Kiss B."/>
            <person name="Kocsube S."/>
            <person name="Kotiranta H."/>
            <person name="LaButti K.M."/>
            <person name="Lechner B.E."/>
            <person name="Liimatainen K."/>
            <person name="Lipzen A."/>
            <person name="Lukacs Z."/>
            <person name="Mihaltcheva S."/>
            <person name="Morgado L.N."/>
            <person name="Niskanen T."/>
            <person name="Noordeloos M.E."/>
            <person name="Ohm R.A."/>
            <person name="Ortiz-Santana B."/>
            <person name="Ovrebo C."/>
            <person name="Racz N."/>
            <person name="Riley R."/>
            <person name="Savchenko A."/>
            <person name="Shiryaev A."/>
            <person name="Soop K."/>
            <person name="Spirin V."/>
            <person name="Szebenyi C."/>
            <person name="Tomsovsky M."/>
            <person name="Tulloss R.E."/>
            <person name="Uehling J."/>
            <person name="Grigoriev I.V."/>
            <person name="Vagvolgyi C."/>
            <person name="Papp T."/>
            <person name="Martin F.M."/>
            <person name="Miettinen O."/>
            <person name="Hibbett D.S."/>
            <person name="Nagy L.G."/>
        </authorList>
    </citation>
    <scope>NUCLEOTIDE SEQUENCE [LARGE SCALE GENOMIC DNA]</scope>
    <source>
        <strain evidence="12 13">CBS 962.96</strain>
    </source>
</reference>
<feature type="region of interest" description="Disordered" evidence="9">
    <location>
        <begin position="43"/>
        <end position="79"/>
    </location>
</feature>
<evidence type="ECO:0000313" key="12">
    <source>
        <dbReference type="EMBL" id="THU84432.1"/>
    </source>
</evidence>
<evidence type="ECO:0000313" key="13">
    <source>
        <dbReference type="Proteomes" id="UP000297245"/>
    </source>
</evidence>
<evidence type="ECO:0000256" key="7">
    <source>
        <dbReference type="ARBA" id="ARBA00034617"/>
    </source>
</evidence>
<dbReference type="AlphaFoldDB" id="A0A4S8L6Z0"/>
<proteinExistence type="inferred from homology"/>
<dbReference type="GO" id="GO:0003677">
    <property type="term" value="F:DNA binding"/>
    <property type="evidence" value="ECO:0007669"/>
    <property type="project" value="UniProtKB-KW"/>
</dbReference>
<evidence type="ECO:0000256" key="3">
    <source>
        <dbReference type="ARBA" id="ARBA00022840"/>
    </source>
</evidence>
<evidence type="ECO:0000256" key="8">
    <source>
        <dbReference type="ARBA" id="ARBA00034808"/>
    </source>
</evidence>
<accession>A0A4S8L6Z0</accession>
<evidence type="ECO:0000259" key="10">
    <source>
        <dbReference type="PROSITE" id="PS51192"/>
    </source>
</evidence>
<gene>
    <name evidence="12" type="ORF">K435DRAFT_870255</name>
</gene>
<dbReference type="GO" id="GO:0009378">
    <property type="term" value="F:four-way junction helicase activity"/>
    <property type="evidence" value="ECO:0007669"/>
    <property type="project" value="TreeGrafter"/>
</dbReference>
<dbReference type="GO" id="GO:0043138">
    <property type="term" value="F:3'-5' DNA helicase activity"/>
    <property type="evidence" value="ECO:0007669"/>
    <property type="project" value="UniProtKB-EC"/>
</dbReference>